<organism evidence="1 2">
    <name type="scientific">Erpetoichthys calabaricus</name>
    <name type="common">Rope fish</name>
    <name type="synonym">Calamoichthys calabaricus</name>
    <dbReference type="NCBI Taxonomy" id="27687"/>
    <lineage>
        <taxon>Eukaryota</taxon>
        <taxon>Metazoa</taxon>
        <taxon>Chordata</taxon>
        <taxon>Craniata</taxon>
        <taxon>Vertebrata</taxon>
        <taxon>Euteleostomi</taxon>
        <taxon>Actinopterygii</taxon>
        <taxon>Polypteriformes</taxon>
        <taxon>Polypteridae</taxon>
        <taxon>Erpetoichthys</taxon>
    </lineage>
</organism>
<protein>
    <submittedName>
        <fullName evidence="1">Uncharacterized protein</fullName>
    </submittedName>
</protein>
<keyword evidence="2" id="KW-1185">Reference proteome</keyword>
<reference evidence="1" key="2">
    <citation type="submission" date="2025-08" db="UniProtKB">
        <authorList>
            <consortium name="Ensembl"/>
        </authorList>
    </citation>
    <scope>IDENTIFICATION</scope>
</reference>
<reference evidence="1" key="3">
    <citation type="submission" date="2025-09" db="UniProtKB">
        <authorList>
            <consortium name="Ensembl"/>
        </authorList>
    </citation>
    <scope>IDENTIFICATION</scope>
</reference>
<sequence length="65" mass="7413">MEMKKRISLELRNRNPSEVCSSHGLSEGLPIFCRSLFSINSILHVYVEGKKISGSRHNISRRLSL</sequence>
<dbReference type="Proteomes" id="UP000694620">
    <property type="component" value="Chromosome 2"/>
</dbReference>
<proteinExistence type="predicted"/>
<accession>A0A8C4RWU9</accession>
<name>A0A8C4RWU9_ERPCA</name>
<dbReference type="Ensembl" id="ENSECRT00000006397.1">
    <property type="protein sequence ID" value="ENSECRP00000006297.1"/>
    <property type="gene ID" value="ENSECRG00000004193.1"/>
</dbReference>
<reference evidence="1" key="1">
    <citation type="submission" date="2021-06" db="EMBL/GenBank/DDBJ databases">
        <authorList>
            <consortium name="Wellcome Sanger Institute Data Sharing"/>
        </authorList>
    </citation>
    <scope>NUCLEOTIDE SEQUENCE [LARGE SCALE GENOMIC DNA]</scope>
</reference>
<evidence type="ECO:0000313" key="1">
    <source>
        <dbReference type="Ensembl" id="ENSECRP00000006297.1"/>
    </source>
</evidence>
<dbReference type="AlphaFoldDB" id="A0A8C4RWU9"/>
<evidence type="ECO:0000313" key="2">
    <source>
        <dbReference type="Proteomes" id="UP000694620"/>
    </source>
</evidence>